<evidence type="ECO:0000313" key="3">
    <source>
        <dbReference type="EMBL" id="TKA97133.1"/>
    </source>
</evidence>
<reference evidence="3 4" key="1">
    <citation type="submission" date="2019-04" db="EMBL/GenBank/DDBJ databases">
        <title>Crypto-aerobic microbial life in anoxic (sulfidic) marine sediments.</title>
        <authorList>
            <person name="Bhattacharya S."/>
            <person name="Roy C."/>
            <person name="Mondal N."/>
            <person name="Sarkar J."/>
            <person name="Mandal S."/>
            <person name="Rameez M.J."/>
            <person name="Ghosh W."/>
        </authorList>
    </citation>
    <scope>NUCLEOTIDE SEQUENCE [LARGE SCALE GENOMIC DNA]</scope>
    <source>
        <strain evidence="3 4">SBBC</strain>
    </source>
</reference>
<feature type="domain" description="IclR-ED" evidence="2">
    <location>
        <begin position="1"/>
        <end position="109"/>
    </location>
</feature>
<dbReference type="PROSITE" id="PS51078">
    <property type="entry name" value="ICLR_ED"/>
    <property type="match status" value="1"/>
</dbReference>
<evidence type="ECO:0000259" key="2">
    <source>
        <dbReference type="PROSITE" id="PS51078"/>
    </source>
</evidence>
<comment type="caution">
    <text evidence="3">The sequence shown here is derived from an EMBL/GenBank/DDBJ whole genome shotgun (WGS) entry which is preliminary data.</text>
</comment>
<dbReference type="Gene3D" id="3.30.450.40">
    <property type="match status" value="1"/>
</dbReference>
<sequence>MPHQPQQGPADRRFDPQGLGLRDDDAQRPLRRNLRSGCGGSRPDPKPGLLNQQRRGIGAVAVPILDSEGAMPLTLSIFGMQHRFDNAMLARALPMLRPTATSIAQILTR</sequence>
<dbReference type="AlphaFoldDB" id="A0A4U0Z6I0"/>
<evidence type="ECO:0000256" key="1">
    <source>
        <dbReference type="SAM" id="MobiDB-lite"/>
    </source>
</evidence>
<name>A0A4U0Z6I0_9RHOB</name>
<feature type="compositionally biased region" description="Basic and acidic residues" evidence="1">
    <location>
        <begin position="10"/>
        <end position="28"/>
    </location>
</feature>
<dbReference type="Proteomes" id="UP000306340">
    <property type="component" value="Unassembled WGS sequence"/>
</dbReference>
<feature type="region of interest" description="Disordered" evidence="1">
    <location>
        <begin position="1"/>
        <end position="54"/>
    </location>
</feature>
<gene>
    <name evidence="3" type="ORF">FAZ78_07650</name>
</gene>
<dbReference type="EMBL" id="SWAU01000054">
    <property type="protein sequence ID" value="TKA97133.1"/>
    <property type="molecule type" value="Genomic_DNA"/>
</dbReference>
<dbReference type="SUPFAM" id="SSF55781">
    <property type="entry name" value="GAF domain-like"/>
    <property type="match status" value="1"/>
</dbReference>
<accession>A0A4U0Z6I0</accession>
<proteinExistence type="predicted"/>
<evidence type="ECO:0000313" key="4">
    <source>
        <dbReference type="Proteomes" id="UP000306340"/>
    </source>
</evidence>
<protein>
    <recommendedName>
        <fullName evidence="2">IclR-ED domain-containing protein</fullName>
    </recommendedName>
</protein>
<organism evidence="3 4">
    <name type="scientific">Cereibacter changlensis</name>
    <dbReference type="NCBI Taxonomy" id="402884"/>
    <lineage>
        <taxon>Bacteria</taxon>
        <taxon>Pseudomonadati</taxon>
        <taxon>Pseudomonadota</taxon>
        <taxon>Alphaproteobacteria</taxon>
        <taxon>Rhodobacterales</taxon>
        <taxon>Paracoccaceae</taxon>
        <taxon>Cereibacter</taxon>
    </lineage>
</organism>
<dbReference type="InterPro" id="IPR014757">
    <property type="entry name" value="Tscrpt_reg_IclR_C"/>
</dbReference>
<dbReference type="InterPro" id="IPR029016">
    <property type="entry name" value="GAF-like_dom_sf"/>
</dbReference>